<name>A0A8D7AEX4_MUSAM</name>
<evidence type="ECO:0000313" key="1">
    <source>
        <dbReference type="EMBL" id="CAG1846736.1"/>
    </source>
</evidence>
<proteinExistence type="predicted"/>
<reference evidence="1" key="1">
    <citation type="submission" date="2021-03" db="EMBL/GenBank/DDBJ databases">
        <authorList>
            <consortium name="Genoscope - CEA"/>
            <person name="William W."/>
        </authorList>
    </citation>
    <scope>NUCLEOTIDE SEQUENCE</scope>
    <source>
        <strain evidence="1">Doubled-haploid Pahang</strain>
    </source>
</reference>
<dbReference type="AlphaFoldDB" id="A0A8D7AEX4"/>
<dbReference type="EMBL" id="HG996471">
    <property type="protein sequence ID" value="CAG1846736.1"/>
    <property type="molecule type" value="Genomic_DNA"/>
</dbReference>
<organism evidence="1">
    <name type="scientific">Musa acuminata subsp. malaccensis</name>
    <name type="common">Wild banana</name>
    <name type="synonym">Musa malaccensis</name>
    <dbReference type="NCBI Taxonomy" id="214687"/>
    <lineage>
        <taxon>Eukaryota</taxon>
        <taxon>Viridiplantae</taxon>
        <taxon>Streptophyta</taxon>
        <taxon>Embryophyta</taxon>
        <taxon>Tracheophyta</taxon>
        <taxon>Spermatophyta</taxon>
        <taxon>Magnoliopsida</taxon>
        <taxon>Liliopsida</taxon>
        <taxon>Zingiberales</taxon>
        <taxon>Musaceae</taxon>
        <taxon>Musa</taxon>
    </lineage>
</organism>
<sequence>MKVPFTWELLRLMIRKELGALNSRAIVFSGAGSECKEDDQIFHGAGRYIGSRNAHRA</sequence>
<accession>A0A8D7AEX4</accession>
<gene>
    <name evidence="1" type="ORF">GSMUA_165310.1</name>
</gene>
<protein>
    <submittedName>
        <fullName evidence="1">(wild Malaysian banana) hypothetical protein</fullName>
    </submittedName>
</protein>